<accession>A0ABR8FSY8</accession>
<protein>
    <submittedName>
        <fullName evidence="1">Uncharacterized protein</fullName>
    </submittedName>
</protein>
<gene>
    <name evidence="1" type="ORF">H6G74_08480</name>
</gene>
<dbReference type="RefSeq" id="WP_190967242.1">
    <property type="nucleotide sequence ID" value="NZ_JACJTB010000007.1"/>
</dbReference>
<evidence type="ECO:0000313" key="2">
    <source>
        <dbReference type="Proteomes" id="UP000603457"/>
    </source>
</evidence>
<proteinExistence type="predicted"/>
<organism evidence="1 2">
    <name type="scientific">Nostoc spongiaeforme FACHB-130</name>
    <dbReference type="NCBI Taxonomy" id="1357510"/>
    <lineage>
        <taxon>Bacteria</taxon>
        <taxon>Bacillati</taxon>
        <taxon>Cyanobacteriota</taxon>
        <taxon>Cyanophyceae</taxon>
        <taxon>Nostocales</taxon>
        <taxon>Nostocaceae</taxon>
        <taxon>Nostoc</taxon>
    </lineage>
</organism>
<dbReference type="Proteomes" id="UP000603457">
    <property type="component" value="Unassembled WGS sequence"/>
</dbReference>
<reference evidence="1 2" key="1">
    <citation type="journal article" date="2020" name="ISME J.">
        <title>Comparative genomics reveals insights into cyanobacterial evolution and habitat adaptation.</title>
        <authorList>
            <person name="Chen M.Y."/>
            <person name="Teng W.K."/>
            <person name="Zhao L."/>
            <person name="Hu C.X."/>
            <person name="Zhou Y.K."/>
            <person name="Han B.P."/>
            <person name="Song L.R."/>
            <person name="Shu W.S."/>
        </authorList>
    </citation>
    <scope>NUCLEOTIDE SEQUENCE [LARGE SCALE GENOMIC DNA]</scope>
    <source>
        <strain evidence="1 2">FACHB-130</strain>
    </source>
</reference>
<name>A0ABR8FSY8_9NOSO</name>
<dbReference type="EMBL" id="JACJTB010000007">
    <property type="protein sequence ID" value="MBD2594366.1"/>
    <property type="molecule type" value="Genomic_DNA"/>
</dbReference>
<keyword evidence="2" id="KW-1185">Reference proteome</keyword>
<sequence length="58" mass="6720">MDVPHTSGSELWKIWTNFSQTELCVACFLVTYQQPALATYQDKLLYFYALYFMGASNL</sequence>
<comment type="caution">
    <text evidence="1">The sequence shown here is derived from an EMBL/GenBank/DDBJ whole genome shotgun (WGS) entry which is preliminary data.</text>
</comment>
<evidence type="ECO:0000313" key="1">
    <source>
        <dbReference type="EMBL" id="MBD2594366.1"/>
    </source>
</evidence>